<evidence type="ECO:0000313" key="1">
    <source>
        <dbReference type="EMBL" id="GEA50870.1"/>
    </source>
</evidence>
<proteinExistence type="predicted"/>
<dbReference type="AlphaFoldDB" id="A0A4Y3HVX8"/>
<dbReference type="Proteomes" id="UP000318717">
    <property type="component" value="Unassembled WGS sequence"/>
</dbReference>
<comment type="caution">
    <text evidence="1">The sequence shown here is derived from an EMBL/GenBank/DDBJ whole genome shotgun (WGS) entry which is preliminary data.</text>
</comment>
<organism evidence="1 2">
    <name type="scientific">Vibrio inusitatus NBRC 102082</name>
    <dbReference type="NCBI Taxonomy" id="1219070"/>
    <lineage>
        <taxon>Bacteria</taxon>
        <taxon>Pseudomonadati</taxon>
        <taxon>Pseudomonadota</taxon>
        <taxon>Gammaproteobacteria</taxon>
        <taxon>Vibrionales</taxon>
        <taxon>Vibrionaceae</taxon>
        <taxon>Vibrio</taxon>
    </lineage>
</organism>
<evidence type="ECO:0008006" key="3">
    <source>
        <dbReference type="Google" id="ProtNLM"/>
    </source>
</evidence>
<evidence type="ECO:0000313" key="2">
    <source>
        <dbReference type="Proteomes" id="UP000318717"/>
    </source>
</evidence>
<protein>
    <recommendedName>
        <fullName evidence="3">DUF3634 domain-containing protein</fullName>
    </recommendedName>
</protein>
<keyword evidence="2" id="KW-1185">Reference proteome</keyword>
<reference evidence="1 2" key="1">
    <citation type="submission" date="2019-06" db="EMBL/GenBank/DDBJ databases">
        <title>Whole genome shotgun sequence of Vibrio inusitatus NBRC 102082.</title>
        <authorList>
            <person name="Hosoyama A."/>
            <person name="Uohara A."/>
            <person name="Ohji S."/>
            <person name="Ichikawa N."/>
        </authorList>
    </citation>
    <scope>NUCLEOTIDE SEQUENCE [LARGE SCALE GENOMIC DNA]</scope>
    <source>
        <strain evidence="1 2">NBRC 102082</strain>
    </source>
</reference>
<sequence>MLYVILIAAALIFAIVLYDKPQMKLTFKEGEICSHAGQVDKSFLHRCKDIARKNPFNGTMKVYKSKEQYRVKFSKSVPNKTRHILRSALPGAKSHTHKR</sequence>
<dbReference type="InterPro" id="IPR022090">
    <property type="entry name" value="DUF3634"/>
</dbReference>
<dbReference type="OrthoDB" id="6264785at2"/>
<dbReference type="EMBL" id="BJLF01000007">
    <property type="protein sequence ID" value="GEA50870.1"/>
    <property type="molecule type" value="Genomic_DNA"/>
</dbReference>
<dbReference type="RefSeq" id="WP_141345217.1">
    <property type="nucleotide sequence ID" value="NZ_BJLF01000007.1"/>
</dbReference>
<gene>
    <name evidence="1" type="ORF">VIN01S_16740</name>
</gene>
<dbReference type="Pfam" id="PF12321">
    <property type="entry name" value="DUF3634"/>
    <property type="match status" value="1"/>
</dbReference>
<name>A0A4Y3HVX8_9VIBR</name>
<accession>A0A4Y3HVX8</accession>